<name>A0A5K3FXT5_MESCO</name>
<dbReference type="WBParaSite" id="MCU_012982-RA">
    <property type="protein sequence ID" value="MCU_012982-RA"/>
    <property type="gene ID" value="MCU_012982"/>
</dbReference>
<reference evidence="2" key="1">
    <citation type="submission" date="2019-11" db="UniProtKB">
        <authorList>
            <consortium name="WormBaseParasite"/>
        </authorList>
    </citation>
    <scope>IDENTIFICATION</scope>
</reference>
<evidence type="ECO:0000256" key="1">
    <source>
        <dbReference type="SAM" id="MobiDB-lite"/>
    </source>
</evidence>
<dbReference type="AlphaFoldDB" id="A0A5K3FXT5"/>
<sequence>MADKDLEQLHKKLVSMLADCQSSQVAPASTLSVDGITYSISEFTYDPENGVTFESWYRSIVKHIASMFTVVPNLHSHDLCSYPTTPHSTLHQPTIPANPHLTSTTRNAHT</sequence>
<accession>A0A5K3FXT5</accession>
<protein>
    <submittedName>
        <fullName evidence="2">Uncharacterized protein</fullName>
    </submittedName>
</protein>
<evidence type="ECO:0000313" key="2">
    <source>
        <dbReference type="WBParaSite" id="MCU_012982-RA"/>
    </source>
</evidence>
<feature type="region of interest" description="Disordered" evidence="1">
    <location>
        <begin position="85"/>
        <end position="110"/>
    </location>
</feature>
<feature type="compositionally biased region" description="Polar residues" evidence="1">
    <location>
        <begin position="100"/>
        <end position="110"/>
    </location>
</feature>
<organism evidence="2">
    <name type="scientific">Mesocestoides corti</name>
    <name type="common">Flatworm</name>
    <dbReference type="NCBI Taxonomy" id="53468"/>
    <lineage>
        <taxon>Eukaryota</taxon>
        <taxon>Metazoa</taxon>
        <taxon>Spiralia</taxon>
        <taxon>Lophotrochozoa</taxon>
        <taxon>Platyhelminthes</taxon>
        <taxon>Cestoda</taxon>
        <taxon>Eucestoda</taxon>
        <taxon>Cyclophyllidea</taxon>
        <taxon>Mesocestoididae</taxon>
        <taxon>Mesocestoides</taxon>
    </lineage>
</organism>
<proteinExistence type="predicted"/>